<keyword evidence="2" id="KW-1185">Reference proteome</keyword>
<name>A0AAW0DGY0_9AGAR</name>
<dbReference type="SUPFAM" id="SSF50370">
    <property type="entry name" value="Ricin B-like lectins"/>
    <property type="match status" value="1"/>
</dbReference>
<accession>A0AAW0DGY0</accession>
<dbReference type="Proteomes" id="UP001362999">
    <property type="component" value="Unassembled WGS sequence"/>
</dbReference>
<comment type="caution">
    <text evidence="1">The sequence shown here is derived from an EMBL/GenBank/DDBJ whole genome shotgun (WGS) entry which is preliminary data.</text>
</comment>
<proteinExistence type="predicted"/>
<dbReference type="CDD" id="cd00161">
    <property type="entry name" value="beta-trefoil_Ricin-like"/>
    <property type="match status" value="1"/>
</dbReference>
<sequence length="168" mass="17585">MVNFLHNITALAGAATLVNIIDFKDQRINLNGASGWTVGTPVISFADTPGAPNQDWTIVPQTDGTTFTIQSFAQPALFVSYASVVAGAGVIHHSQTMASDASKAIVFKMQTVGSGPQVQLIDSATGLVLTSWVNADAATYTDSTTPVTMEGNNTKAPTFMQSFTITGI</sequence>
<evidence type="ECO:0008006" key="3">
    <source>
        <dbReference type="Google" id="ProtNLM"/>
    </source>
</evidence>
<evidence type="ECO:0000313" key="2">
    <source>
        <dbReference type="Proteomes" id="UP001362999"/>
    </source>
</evidence>
<evidence type="ECO:0000313" key="1">
    <source>
        <dbReference type="EMBL" id="KAK7050521.1"/>
    </source>
</evidence>
<protein>
    <recommendedName>
        <fullName evidence="3">Ricin B lectin domain-containing protein</fullName>
    </recommendedName>
</protein>
<gene>
    <name evidence="1" type="ORF">R3P38DRAFT_1761964</name>
</gene>
<dbReference type="Gene3D" id="2.80.10.50">
    <property type="match status" value="1"/>
</dbReference>
<reference evidence="1 2" key="1">
    <citation type="journal article" date="2024" name="J Genomics">
        <title>Draft genome sequencing and assembly of Favolaschia claudopus CIRM-BRFM 2984 isolated from oak limbs.</title>
        <authorList>
            <person name="Navarro D."/>
            <person name="Drula E."/>
            <person name="Chaduli D."/>
            <person name="Cazenave R."/>
            <person name="Ahrendt S."/>
            <person name="Wang J."/>
            <person name="Lipzen A."/>
            <person name="Daum C."/>
            <person name="Barry K."/>
            <person name="Grigoriev I.V."/>
            <person name="Favel A."/>
            <person name="Rosso M.N."/>
            <person name="Martin F."/>
        </authorList>
    </citation>
    <scope>NUCLEOTIDE SEQUENCE [LARGE SCALE GENOMIC DNA]</scope>
    <source>
        <strain evidence="1 2">CIRM-BRFM 2984</strain>
    </source>
</reference>
<dbReference type="AlphaFoldDB" id="A0AAW0DGY0"/>
<organism evidence="1 2">
    <name type="scientific">Favolaschia claudopus</name>
    <dbReference type="NCBI Taxonomy" id="2862362"/>
    <lineage>
        <taxon>Eukaryota</taxon>
        <taxon>Fungi</taxon>
        <taxon>Dikarya</taxon>
        <taxon>Basidiomycota</taxon>
        <taxon>Agaricomycotina</taxon>
        <taxon>Agaricomycetes</taxon>
        <taxon>Agaricomycetidae</taxon>
        <taxon>Agaricales</taxon>
        <taxon>Marasmiineae</taxon>
        <taxon>Mycenaceae</taxon>
        <taxon>Favolaschia</taxon>
    </lineage>
</organism>
<dbReference type="EMBL" id="JAWWNJ010000008">
    <property type="protein sequence ID" value="KAK7050521.1"/>
    <property type="molecule type" value="Genomic_DNA"/>
</dbReference>
<dbReference type="InterPro" id="IPR035992">
    <property type="entry name" value="Ricin_B-like_lectins"/>
</dbReference>